<feature type="region of interest" description="Disordered" evidence="1">
    <location>
        <begin position="24"/>
        <end position="46"/>
    </location>
</feature>
<dbReference type="AlphaFoldDB" id="A0A5N7ACP4"/>
<dbReference type="OrthoDB" id="4464330at2759"/>
<gene>
    <name evidence="2" type="ORF">BDV27DRAFT_154787</name>
</gene>
<dbReference type="Proteomes" id="UP000326268">
    <property type="component" value="Unassembled WGS sequence"/>
</dbReference>
<reference evidence="2 3" key="1">
    <citation type="submission" date="2019-04" db="EMBL/GenBank/DDBJ databases">
        <title>Friends and foes A comparative genomics studyof 23 Aspergillus species from section Flavi.</title>
        <authorList>
            <consortium name="DOE Joint Genome Institute"/>
            <person name="Kjaerbolling I."/>
            <person name="Vesth T."/>
            <person name="Frisvad J.C."/>
            <person name="Nybo J.L."/>
            <person name="Theobald S."/>
            <person name="Kildgaard S."/>
            <person name="Isbrandt T."/>
            <person name="Kuo A."/>
            <person name="Sato A."/>
            <person name="Lyhne E.K."/>
            <person name="Kogle M.E."/>
            <person name="Wiebenga A."/>
            <person name="Kun R.S."/>
            <person name="Lubbers R.J."/>
            <person name="Makela M.R."/>
            <person name="Barry K."/>
            <person name="Chovatia M."/>
            <person name="Clum A."/>
            <person name="Daum C."/>
            <person name="Haridas S."/>
            <person name="He G."/>
            <person name="LaButti K."/>
            <person name="Lipzen A."/>
            <person name="Mondo S."/>
            <person name="Riley R."/>
            <person name="Salamov A."/>
            <person name="Simmons B.A."/>
            <person name="Magnuson J.K."/>
            <person name="Henrissat B."/>
            <person name="Mortensen U.H."/>
            <person name="Larsen T.O."/>
            <person name="Devries R.P."/>
            <person name="Grigoriev I.V."/>
            <person name="Machida M."/>
            <person name="Baker S.E."/>
            <person name="Andersen M.R."/>
        </authorList>
    </citation>
    <scope>NUCLEOTIDE SEQUENCE [LARGE SCALE GENOMIC DNA]</scope>
    <source>
        <strain evidence="2 3">CBS 763.97</strain>
    </source>
</reference>
<dbReference type="EMBL" id="ML737595">
    <property type="protein sequence ID" value="KAE8367641.1"/>
    <property type="molecule type" value="Genomic_DNA"/>
</dbReference>
<proteinExistence type="predicted"/>
<feature type="compositionally biased region" description="Basic and acidic residues" evidence="1">
    <location>
        <begin position="34"/>
        <end position="46"/>
    </location>
</feature>
<accession>A0A5N7ACP4</accession>
<keyword evidence="3" id="KW-1185">Reference proteome</keyword>
<sequence length="492" mass="56481">MAPKDKSKDKTLWSSIKALQAAAEDTINHSKSIKSHEELQQRNTELENELKAAYSKIEDHKRQLEEEHQKQQSLLHEKASLGDYVEERVRGWAEKEKDLQAQLQTARTQIEKTREDAETSLNAKLQDLSTKVHGQTEQLRRLRTQLGERDTTITGLQGRLEQSQEEVEELKRATQLEDFGPDLIQNIKDLEAALRDIIQRYFHKTFPPDACEIKVISIIQHLQWKECTTSNPFPMFPTPAMIQSKTLRASCVQCIISSHLSRNIFRSMCVETSASRMPKSYALDQCDQITSQEKALLRALLVKAFSSDEQRQVEENIENVISEVVDLVEPLLETNCIEFKEEFRRFLQDAADLWGKVQRSSKWVTTVSHVPQSAEVWRSKKGKDTDLPEYPVLVLFPHFITPEEPSPLHVGTMMWGDSESTKQDPSKRLDGERAMFSGSSAVVLREVPRYNQSISKSQRQGKSFTEHLNVRKRHDSQTRQSRASKDNSISRG</sequence>
<evidence type="ECO:0000313" key="2">
    <source>
        <dbReference type="EMBL" id="KAE8367641.1"/>
    </source>
</evidence>
<protein>
    <submittedName>
        <fullName evidence="2">Uncharacterized protein</fullName>
    </submittedName>
</protein>
<evidence type="ECO:0000256" key="1">
    <source>
        <dbReference type="SAM" id="MobiDB-lite"/>
    </source>
</evidence>
<dbReference type="RefSeq" id="XP_031930722.1">
    <property type="nucleotide sequence ID" value="XM_032072009.1"/>
</dbReference>
<feature type="compositionally biased region" description="Polar residues" evidence="1">
    <location>
        <begin position="450"/>
        <end position="463"/>
    </location>
</feature>
<feature type="region of interest" description="Disordered" evidence="1">
    <location>
        <begin position="447"/>
        <end position="492"/>
    </location>
</feature>
<dbReference type="GeneID" id="43656455"/>
<organism evidence="2 3">
    <name type="scientific">Aspergillus caelatus</name>
    <dbReference type="NCBI Taxonomy" id="61420"/>
    <lineage>
        <taxon>Eukaryota</taxon>
        <taxon>Fungi</taxon>
        <taxon>Dikarya</taxon>
        <taxon>Ascomycota</taxon>
        <taxon>Pezizomycotina</taxon>
        <taxon>Eurotiomycetes</taxon>
        <taxon>Eurotiomycetidae</taxon>
        <taxon>Eurotiales</taxon>
        <taxon>Aspergillaceae</taxon>
        <taxon>Aspergillus</taxon>
        <taxon>Aspergillus subgen. Circumdati</taxon>
    </lineage>
</organism>
<evidence type="ECO:0000313" key="3">
    <source>
        <dbReference type="Proteomes" id="UP000326268"/>
    </source>
</evidence>
<feature type="compositionally biased region" description="Polar residues" evidence="1">
    <location>
        <begin position="478"/>
        <end position="492"/>
    </location>
</feature>
<name>A0A5N7ACP4_9EURO</name>